<keyword evidence="7 16" id="KW-0997">Cell inner membrane</keyword>
<dbReference type="CDD" id="cd03494">
    <property type="entry name" value="SQR_TypeC_SdhD"/>
    <property type="match status" value="1"/>
</dbReference>
<gene>
    <name evidence="20" type="ORF">GCM10007876_23850</name>
</gene>
<evidence type="ECO:0000256" key="18">
    <source>
        <dbReference type="PIRSR" id="PIRSR000169-2"/>
    </source>
</evidence>
<dbReference type="EMBL" id="BSNM01000014">
    <property type="protein sequence ID" value="GLQ31906.1"/>
    <property type="molecule type" value="Genomic_DNA"/>
</dbReference>
<evidence type="ECO:0000256" key="16">
    <source>
        <dbReference type="PIRNR" id="PIRNR000169"/>
    </source>
</evidence>
<keyword evidence="5 16" id="KW-0813">Transport</keyword>
<comment type="pathway">
    <text evidence="3 16">Carbohydrate metabolism; tricarboxylic acid cycle.</text>
</comment>
<comment type="cofactor">
    <cofactor evidence="18">
        <name>heme</name>
        <dbReference type="ChEBI" id="CHEBI:30413"/>
    </cofactor>
    <text evidence="18">The heme is bound between the two transmembrane subunits.</text>
</comment>
<feature type="transmembrane region" description="Helical" evidence="19">
    <location>
        <begin position="91"/>
        <end position="113"/>
    </location>
</feature>
<accession>A0AA37SB39</accession>
<dbReference type="Gene3D" id="1.20.1300.10">
    <property type="entry name" value="Fumarate reductase/succinate dehydrogenase, transmembrane subunit"/>
    <property type="match status" value="1"/>
</dbReference>
<evidence type="ECO:0000256" key="7">
    <source>
        <dbReference type="ARBA" id="ARBA00022519"/>
    </source>
</evidence>
<protein>
    <recommendedName>
        <fullName evidence="4 16">Succinate dehydrogenase hydrophobic membrane anchor subunit</fullName>
    </recommendedName>
</protein>
<dbReference type="GO" id="GO:0006099">
    <property type="term" value="P:tricarboxylic acid cycle"/>
    <property type="evidence" value="ECO:0007669"/>
    <property type="project" value="UniProtKB-UniRule"/>
</dbReference>
<dbReference type="GO" id="GO:0020037">
    <property type="term" value="F:heme binding"/>
    <property type="evidence" value="ECO:0007669"/>
    <property type="project" value="InterPro"/>
</dbReference>
<keyword evidence="21" id="KW-1185">Reference proteome</keyword>
<sequence length="115" mass="12892">MVTSVTNLSRSGLSDWVLQRVSAVILATYAIFIVGYLLCTPELTFGQWKELFSMTSVRIYTLLAVFALVAHAWVGLWTIATDYIKPAFIRFVFNAGVIGTLFVLVVWSIEILWGL</sequence>
<reference evidence="20" key="2">
    <citation type="submission" date="2023-01" db="EMBL/GenBank/DDBJ databases">
        <title>Draft genome sequence of Litoribrevibacter albus strain NBRC 110071.</title>
        <authorList>
            <person name="Sun Q."/>
            <person name="Mori K."/>
        </authorList>
    </citation>
    <scope>NUCLEOTIDE SEQUENCE</scope>
    <source>
        <strain evidence="20">NBRC 110071</strain>
    </source>
</reference>
<evidence type="ECO:0000313" key="20">
    <source>
        <dbReference type="EMBL" id="GLQ31906.1"/>
    </source>
</evidence>
<evidence type="ECO:0000256" key="13">
    <source>
        <dbReference type="ARBA" id="ARBA00022989"/>
    </source>
</evidence>
<dbReference type="InterPro" id="IPR034804">
    <property type="entry name" value="SQR/QFR_C/D"/>
</dbReference>
<comment type="caution">
    <text evidence="20">The sequence shown here is derived from an EMBL/GenBank/DDBJ whole genome shotgun (WGS) entry which is preliminary data.</text>
</comment>
<evidence type="ECO:0000256" key="9">
    <source>
        <dbReference type="ARBA" id="ARBA00022617"/>
    </source>
</evidence>
<feature type="transmembrane region" description="Helical" evidence="19">
    <location>
        <begin position="59"/>
        <end position="79"/>
    </location>
</feature>
<organism evidence="20 21">
    <name type="scientific">Litoribrevibacter albus</name>
    <dbReference type="NCBI Taxonomy" id="1473156"/>
    <lineage>
        <taxon>Bacteria</taxon>
        <taxon>Pseudomonadati</taxon>
        <taxon>Pseudomonadota</taxon>
        <taxon>Gammaproteobacteria</taxon>
        <taxon>Oceanospirillales</taxon>
        <taxon>Oceanospirillaceae</taxon>
        <taxon>Litoribrevibacter</taxon>
    </lineage>
</organism>
<comment type="subcellular location">
    <subcellularLocation>
        <location evidence="2 16">Cell inner membrane</location>
        <topology evidence="2 16">Multi-pass membrane protein</topology>
    </subcellularLocation>
</comment>
<evidence type="ECO:0000256" key="15">
    <source>
        <dbReference type="ARBA" id="ARBA00023136"/>
    </source>
</evidence>
<evidence type="ECO:0000256" key="8">
    <source>
        <dbReference type="ARBA" id="ARBA00022532"/>
    </source>
</evidence>
<dbReference type="SUPFAM" id="SSF81343">
    <property type="entry name" value="Fumarate reductase respiratory complex transmembrane subunits"/>
    <property type="match status" value="1"/>
</dbReference>
<evidence type="ECO:0000313" key="21">
    <source>
        <dbReference type="Proteomes" id="UP001161389"/>
    </source>
</evidence>
<feature type="transmembrane region" description="Helical" evidence="19">
    <location>
        <begin position="20"/>
        <end position="39"/>
    </location>
</feature>
<dbReference type="RefSeq" id="WP_284381689.1">
    <property type="nucleotide sequence ID" value="NZ_BSNM01000014.1"/>
</dbReference>
<dbReference type="AlphaFoldDB" id="A0AA37SB39"/>
<dbReference type="NCBIfam" id="TIGR02968">
    <property type="entry name" value="succ_dehyd_anc"/>
    <property type="match status" value="1"/>
</dbReference>
<dbReference type="InterPro" id="IPR000701">
    <property type="entry name" value="SuccDH_FuR_B_TM-su"/>
</dbReference>
<evidence type="ECO:0000256" key="6">
    <source>
        <dbReference type="ARBA" id="ARBA00022475"/>
    </source>
</evidence>
<dbReference type="GO" id="GO:0046872">
    <property type="term" value="F:metal ion binding"/>
    <property type="evidence" value="ECO:0007669"/>
    <property type="project" value="UniProtKB-KW"/>
</dbReference>
<keyword evidence="6 16" id="KW-1003">Cell membrane</keyword>
<evidence type="ECO:0000256" key="17">
    <source>
        <dbReference type="PIRSR" id="PIRSR000169-1"/>
    </source>
</evidence>
<dbReference type="GO" id="GO:0017004">
    <property type="term" value="P:cytochrome complex assembly"/>
    <property type="evidence" value="ECO:0007669"/>
    <property type="project" value="TreeGrafter"/>
</dbReference>
<keyword evidence="12 16" id="KW-0249">Electron transport</keyword>
<dbReference type="InterPro" id="IPR014312">
    <property type="entry name" value="Succ_DH_anchor"/>
</dbReference>
<keyword evidence="14 18" id="KW-0408">Iron</keyword>
<keyword evidence="13 19" id="KW-1133">Transmembrane helix</keyword>
<feature type="binding site" evidence="17">
    <location>
        <position position="83"/>
    </location>
    <ligand>
        <name>a ubiquinone</name>
        <dbReference type="ChEBI" id="CHEBI:16389"/>
    </ligand>
</feature>
<keyword evidence="8 16" id="KW-0816">Tricarboxylic acid cycle</keyword>
<dbReference type="PANTHER" id="PTHR38689">
    <property type="entry name" value="SUCCINATE DEHYDROGENASE HYDROPHOBIC MEMBRANE ANCHOR SUBUNIT"/>
    <property type="match status" value="1"/>
</dbReference>
<dbReference type="GO" id="GO:0009055">
    <property type="term" value="F:electron transfer activity"/>
    <property type="evidence" value="ECO:0007669"/>
    <property type="project" value="TreeGrafter"/>
</dbReference>
<dbReference type="Proteomes" id="UP001161389">
    <property type="component" value="Unassembled WGS sequence"/>
</dbReference>
<evidence type="ECO:0000256" key="3">
    <source>
        <dbReference type="ARBA" id="ARBA00005163"/>
    </source>
</evidence>
<evidence type="ECO:0000256" key="14">
    <source>
        <dbReference type="ARBA" id="ARBA00023004"/>
    </source>
</evidence>
<evidence type="ECO:0000256" key="1">
    <source>
        <dbReference type="ARBA" id="ARBA00004050"/>
    </source>
</evidence>
<dbReference type="GO" id="GO:0005886">
    <property type="term" value="C:plasma membrane"/>
    <property type="evidence" value="ECO:0007669"/>
    <property type="project" value="UniProtKB-SubCell"/>
</dbReference>
<evidence type="ECO:0000256" key="10">
    <source>
        <dbReference type="ARBA" id="ARBA00022692"/>
    </source>
</evidence>
<feature type="binding site" description="axial binding residue" evidence="18">
    <location>
        <position position="71"/>
    </location>
    <ligand>
        <name>heme</name>
        <dbReference type="ChEBI" id="CHEBI:30413"/>
        <note>ligand shared with second transmembrane subunit</note>
    </ligand>
    <ligandPart>
        <name>Fe</name>
        <dbReference type="ChEBI" id="CHEBI:18248"/>
    </ligandPart>
</feature>
<evidence type="ECO:0000256" key="12">
    <source>
        <dbReference type="ARBA" id="ARBA00022982"/>
    </source>
</evidence>
<evidence type="ECO:0000256" key="11">
    <source>
        <dbReference type="ARBA" id="ARBA00022723"/>
    </source>
</evidence>
<comment type="function">
    <text evidence="1 16">Membrane-anchoring subunit of succinate dehydrogenase (SDH).</text>
</comment>
<evidence type="ECO:0000256" key="4">
    <source>
        <dbReference type="ARBA" id="ARBA00019425"/>
    </source>
</evidence>
<dbReference type="PIRSF" id="PIRSF000169">
    <property type="entry name" value="SDH_D"/>
    <property type="match status" value="1"/>
</dbReference>
<evidence type="ECO:0000256" key="19">
    <source>
        <dbReference type="SAM" id="Phobius"/>
    </source>
</evidence>
<reference evidence="20" key="1">
    <citation type="journal article" date="2014" name="Int. J. Syst. Evol. Microbiol.">
        <title>Complete genome sequence of Corynebacterium casei LMG S-19264T (=DSM 44701T), isolated from a smear-ripened cheese.</title>
        <authorList>
            <consortium name="US DOE Joint Genome Institute (JGI-PGF)"/>
            <person name="Walter F."/>
            <person name="Albersmeier A."/>
            <person name="Kalinowski J."/>
            <person name="Ruckert C."/>
        </authorList>
    </citation>
    <scope>NUCLEOTIDE SEQUENCE</scope>
    <source>
        <strain evidence="20">NBRC 110071</strain>
    </source>
</reference>
<dbReference type="Pfam" id="PF01127">
    <property type="entry name" value="Sdh_cyt"/>
    <property type="match status" value="1"/>
</dbReference>
<keyword evidence="15 16" id="KW-0472">Membrane</keyword>
<dbReference type="PANTHER" id="PTHR38689:SF1">
    <property type="entry name" value="SUCCINATE DEHYDROGENASE HYDROPHOBIC MEMBRANE ANCHOR SUBUNIT"/>
    <property type="match status" value="1"/>
</dbReference>
<keyword evidence="11 18" id="KW-0479">Metal-binding</keyword>
<evidence type="ECO:0000256" key="5">
    <source>
        <dbReference type="ARBA" id="ARBA00022448"/>
    </source>
</evidence>
<proteinExistence type="predicted"/>
<evidence type="ECO:0000256" key="2">
    <source>
        <dbReference type="ARBA" id="ARBA00004429"/>
    </source>
</evidence>
<keyword evidence="10 19" id="KW-0812">Transmembrane</keyword>
<keyword evidence="9 18" id="KW-0349">Heme</keyword>
<name>A0AA37SB39_9GAMM</name>